<evidence type="ECO:0000256" key="7">
    <source>
        <dbReference type="ARBA" id="ARBA00023242"/>
    </source>
</evidence>
<keyword evidence="3 8" id="KW-0863">Zinc-finger</keyword>
<keyword evidence="11" id="KW-1185">Reference proteome</keyword>
<dbReference type="AlphaFoldDB" id="A0A0C2T0V2"/>
<accession>A0A0C2T0V2</accession>
<evidence type="ECO:0000256" key="8">
    <source>
        <dbReference type="PROSITE-ProRule" id="PRU00042"/>
    </source>
</evidence>
<dbReference type="PANTHER" id="PTHR46179">
    <property type="entry name" value="ZINC FINGER PROTEIN"/>
    <property type="match status" value="1"/>
</dbReference>
<evidence type="ECO:0000256" key="5">
    <source>
        <dbReference type="ARBA" id="ARBA00023015"/>
    </source>
</evidence>
<dbReference type="PROSITE" id="PS50157">
    <property type="entry name" value="ZINC_FINGER_C2H2_2"/>
    <property type="match status" value="2"/>
</dbReference>
<proteinExistence type="predicted"/>
<dbReference type="Proteomes" id="UP000054549">
    <property type="component" value="Unassembled WGS sequence"/>
</dbReference>
<gene>
    <name evidence="10" type="ORF">M378DRAFT_955807</name>
</gene>
<keyword evidence="2" id="KW-0479">Metal-binding</keyword>
<sequence length="313" mass="35205">MNGHYPLSHQLDDEFHRSSSLNQFGFVAPQLGPYSMNSHFRNGADRHDCMLSSFVNAVICPLQLALDAVSHTSTGIPGRNFDSSYSPPPHENTVDAELHLNWADGTHLNPHSHISSHNGSFIPYPSSYASQNLVSYDFYDHPLSPSHEFLHGNSFSYTQDSIVIHPSRSAPPSCSTSPLVHDMAVDYLDVPLMQNRLMSREHSPAKSDNDPSDAKRRFPCLVEGCARRFTSQYTLRVHMEAHKPKPKVSFPCTLGCSERFSRQHDRLRHEVSKHGKICEFSCEECGRFFSSKKTLGNHKCPVAHGTTRWMDGQ</sequence>
<organism evidence="10 11">
    <name type="scientific">Amanita muscaria (strain Koide BX008)</name>
    <dbReference type="NCBI Taxonomy" id="946122"/>
    <lineage>
        <taxon>Eukaryota</taxon>
        <taxon>Fungi</taxon>
        <taxon>Dikarya</taxon>
        <taxon>Basidiomycota</taxon>
        <taxon>Agaricomycotina</taxon>
        <taxon>Agaricomycetes</taxon>
        <taxon>Agaricomycetidae</taxon>
        <taxon>Agaricales</taxon>
        <taxon>Pluteineae</taxon>
        <taxon>Amanitaceae</taxon>
        <taxon>Amanita</taxon>
    </lineage>
</organism>
<evidence type="ECO:0000256" key="1">
    <source>
        <dbReference type="ARBA" id="ARBA00004123"/>
    </source>
</evidence>
<evidence type="ECO:0000259" key="9">
    <source>
        <dbReference type="PROSITE" id="PS50157"/>
    </source>
</evidence>
<evidence type="ECO:0000313" key="11">
    <source>
        <dbReference type="Proteomes" id="UP000054549"/>
    </source>
</evidence>
<dbReference type="InterPro" id="IPR013087">
    <property type="entry name" value="Znf_C2H2_type"/>
</dbReference>
<keyword evidence="5" id="KW-0805">Transcription regulation</keyword>
<dbReference type="GO" id="GO:0008270">
    <property type="term" value="F:zinc ion binding"/>
    <property type="evidence" value="ECO:0007669"/>
    <property type="project" value="UniProtKB-KW"/>
</dbReference>
<keyword evidence="7" id="KW-0539">Nucleus</keyword>
<evidence type="ECO:0000256" key="3">
    <source>
        <dbReference type="ARBA" id="ARBA00022771"/>
    </source>
</evidence>
<comment type="subcellular location">
    <subcellularLocation>
        <location evidence="1">Nucleus</location>
    </subcellularLocation>
</comment>
<dbReference type="PANTHER" id="PTHR46179:SF13">
    <property type="entry name" value="C2H2-TYPE DOMAIN-CONTAINING PROTEIN"/>
    <property type="match status" value="1"/>
</dbReference>
<evidence type="ECO:0000256" key="2">
    <source>
        <dbReference type="ARBA" id="ARBA00022723"/>
    </source>
</evidence>
<dbReference type="InParanoid" id="A0A0C2T0V2"/>
<dbReference type="PROSITE" id="PS00028">
    <property type="entry name" value="ZINC_FINGER_C2H2_1"/>
    <property type="match status" value="2"/>
</dbReference>
<dbReference type="Gene3D" id="3.30.160.60">
    <property type="entry name" value="Classic Zinc Finger"/>
    <property type="match status" value="2"/>
</dbReference>
<dbReference type="InterPro" id="IPR051061">
    <property type="entry name" value="Zinc_finger_trans_reg"/>
</dbReference>
<protein>
    <recommendedName>
        <fullName evidence="9">C2H2-type domain-containing protein</fullName>
    </recommendedName>
</protein>
<dbReference type="STRING" id="946122.A0A0C2T0V2"/>
<feature type="domain" description="C2H2-type" evidence="9">
    <location>
        <begin position="280"/>
        <end position="309"/>
    </location>
</feature>
<keyword evidence="6" id="KW-0804">Transcription</keyword>
<dbReference type="GO" id="GO:0005634">
    <property type="term" value="C:nucleus"/>
    <property type="evidence" value="ECO:0007669"/>
    <property type="project" value="UniProtKB-SubCell"/>
</dbReference>
<feature type="domain" description="C2H2-type" evidence="9">
    <location>
        <begin position="218"/>
        <end position="247"/>
    </location>
</feature>
<keyword evidence="4" id="KW-0862">Zinc</keyword>
<evidence type="ECO:0000313" key="10">
    <source>
        <dbReference type="EMBL" id="KIL60034.1"/>
    </source>
</evidence>
<reference evidence="10 11" key="1">
    <citation type="submission" date="2014-04" db="EMBL/GenBank/DDBJ databases">
        <title>Evolutionary Origins and Diversification of the Mycorrhizal Mutualists.</title>
        <authorList>
            <consortium name="DOE Joint Genome Institute"/>
            <consortium name="Mycorrhizal Genomics Consortium"/>
            <person name="Kohler A."/>
            <person name="Kuo A."/>
            <person name="Nagy L.G."/>
            <person name="Floudas D."/>
            <person name="Copeland A."/>
            <person name="Barry K.W."/>
            <person name="Cichocki N."/>
            <person name="Veneault-Fourrey C."/>
            <person name="LaButti K."/>
            <person name="Lindquist E.A."/>
            <person name="Lipzen A."/>
            <person name="Lundell T."/>
            <person name="Morin E."/>
            <person name="Murat C."/>
            <person name="Riley R."/>
            <person name="Ohm R."/>
            <person name="Sun H."/>
            <person name="Tunlid A."/>
            <person name="Henrissat B."/>
            <person name="Grigoriev I.V."/>
            <person name="Hibbett D.S."/>
            <person name="Martin F."/>
        </authorList>
    </citation>
    <scope>NUCLEOTIDE SEQUENCE [LARGE SCALE GENOMIC DNA]</scope>
    <source>
        <strain evidence="10 11">Koide BX008</strain>
    </source>
</reference>
<dbReference type="EMBL" id="KN818305">
    <property type="protein sequence ID" value="KIL60034.1"/>
    <property type="molecule type" value="Genomic_DNA"/>
</dbReference>
<dbReference type="GO" id="GO:0006357">
    <property type="term" value="P:regulation of transcription by RNA polymerase II"/>
    <property type="evidence" value="ECO:0007669"/>
    <property type="project" value="TreeGrafter"/>
</dbReference>
<dbReference type="OrthoDB" id="8117402at2759"/>
<dbReference type="SMART" id="SM00355">
    <property type="entry name" value="ZnF_C2H2"/>
    <property type="match status" value="3"/>
</dbReference>
<dbReference type="HOGENOM" id="CLU_888449_0_0_1"/>
<evidence type="ECO:0000256" key="6">
    <source>
        <dbReference type="ARBA" id="ARBA00023163"/>
    </source>
</evidence>
<name>A0A0C2T0V2_AMAMK</name>
<evidence type="ECO:0000256" key="4">
    <source>
        <dbReference type="ARBA" id="ARBA00022833"/>
    </source>
</evidence>